<evidence type="ECO:0000256" key="8">
    <source>
        <dbReference type="ARBA" id="ARBA00050776"/>
    </source>
</evidence>
<dbReference type="InterPro" id="IPR016454">
    <property type="entry name" value="Cysteine_dSase"/>
</dbReference>
<dbReference type="EMBL" id="CP012673">
    <property type="protein sequence ID" value="AUX43025.1"/>
    <property type="molecule type" value="Genomic_DNA"/>
</dbReference>
<dbReference type="EC" id="2.8.1.7" evidence="10"/>
<dbReference type="RefSeq" id="WP_104981761.1">
    <property type="nucleotide sequence ID" value="NZ_CP012673.1"/>
</dbReference>
<name>A0A2L0EUS5_SORCE</name>
<reference evidence="10 11" key="1">
    <citation type="submission" date="2015-09" db="EMBL/GenBank/DDBJ databases">
        <title>Sorangium comparison.</title>
        <authorList>
            <person name="Zaburannyi N."/>
            <person name="Bunk B."/>
            <person name="Overmann J."/>
            <person name="Mueller R."/>
        </authorList>
    </citation>
    <scope>NUCLEOTIDE SEQUENCE [LARGE SCALE GENOMIC DNA]</scope>
    <source>
        <strain evidence="10 11">So ce26</strain>
    </source>
</reference>
<accession>A0A2L0EUS5</accession>
<proteinExistence type="inferred from homology"/>
<feature type="domain" description="Aminotransferase class V" evidence="9">
    <location>
        <begin position="8"/>
        <end position="83"/>
    </location>
</feature>
<evidence type="ECO:0000256" key="3">
    <source>
        <dbReference type="ARBA" id="ARBA00022679"/>
    </source>
</evidence>
<dbReference type="OrthoDB" id="9804366at2"/>
<dbReference type="AlphaFoldDB" id="A0A2L0EUS5"/>
<protein>
    <submittedName>
        <fullName evidence="10">Cysteine desulfurase</fullName>
        <ecNumber evidence="10">2.8.1.7</ecNumber>
    </submittedName>
</protein>
<feature type="domain" description="Aminotransferase class V" evidence="9">
    <location>
        <begin position="119"/>
        <end position="395"/>
    </location>
</feature>
<evidence type="ECO:0000256" key="7">
    <source>
        <dbReference type="ARBA" id="ARBA00023014"/>
    </source>
</evidence>
<comment type="similarity">
    <text evidence="2">Belongs to the class-V pyridoxal-phosphate-dependent aminotransferase family. NifS/IscS subfamily.</text>
</comment>
<dbReference type="GO" id="GO:0051536">
    <property type="term" value="F:iron-sulfur cluster binding"/>
    <property type="evidence" value="ECO:0007669"/>
    <property type="project" value="UniProtKB-KW"/>
</dbReference>
<keyword evidence="6" id="KW-0408">Iron</keyword>
<evidence type="ECO:0000313" key="11">
    <source>
        <dbReference type="Proteomes" id="UP000238348"/>
    </source>
</evidence>
<dbReference type="InterPro" id="IPR015424">
    <property type="entry name" value="PyrdxlP-dep_Trfase"/>
</dbReference>
<dbReference type="Proteomes" id="UP000238348">
    <property type="component" value="Chromosome"/>
</dbReference>
<dbReference type="PANTHER" id="PTHR11601">
    <property type="entry name" value="CYSTEINE DESULFURYLASE FAMILY MEMBER"/>
    <property type="match status" value="1"/>
</dbReference>
<keyword evidence="4" id="KW-0479">Metal-binding</keyword>
<evidence type="ECO:0000256" key="4">
    <source>
        <dbReference type="ARBA" id="ARBA00022723"/>
    </source>
</evidence>
<dbReference type="Pfam" id="PF00266">
    <property type="entry name" value="Aminotran_5"/>
    <property type="match status" value="2"/>
</dbReference>
<comment type="cofactor">
    <cofactor evidence="1">
        <name>pyridoxal 5'-phosphate</name>
        <dbReference type="ChEBI" id="CHEBI:597326"/>
    </cofactor>
</comment>
<dbReference type="PANTHER" id="PTHR11601:SF34">
    <property type="entry name" value="CYSTEINE DESULFURASE"/>
    <property type="match status" value="1"/>
</dbReference>
<evidence type="ECO:0000256" key="6">
    <source>
        <dbReference type="ARBA" id="ARBA00023004"/>
    </source>
</evidence>
<dbReference type="PIRSF" id="PIRSF005572">
    <property type="entry name" value="NifS"/>
    <property type="match status" value="1"/>
</dbReference>
<dbReference type="InterPro" id="IPR015422">
    <property type="entry name" value="PyrdxlP-dep_Trfase_small"/>
</dbReference>
<sequence length="416" mass="42430">MPPAARAIYLDWNATTPPHPEVLAAMQAAAEVAWANPASVHGPGRRARAFIERAREAVARLTGFDARDVTFTSGGTEANNLALWHAFGDLNDAAGAPGAAGSAGASAEPAPASGRLQGALVVSRLEHPSVTRAAEGLAARGVHVAWVDPEPSGRVAPEALAAAMDRAAAVAPVRLVSLQAVNHETGVIQPVAEAAALARARGARLHVDAVQAVGRLPQEAWAGADLVSIAAHKIRGPKGIGALAVRPGIRLRPVLLGGAQERGLRPGTQDPLAAAGFAVAAERAASTPARYAALGPHRDHFEAELLALGRAAGVAPLRNGEAPRAPHITNLSWPGWRGDELCAALDLEGVAVSSGSACSAGTAEPSPVLTAMLGPERAASAVRISLGEETTEADLAEATRRVARVLARLRSLPAGS</sequence>
<dbReference type="Gene3D" id="1.10.260.50">
    <property type="match status" value="1"/>
</dbReference>
<dbReference type="InterPro" id="IPR015421">
    <property type="entry name" value="PyrdxlP-dep_Trfase_major"/>
</dbReference>
<evidence type="ECO:0000256" key="2">
    <source>
        <dbReference type="ARBA" id="ARBA00006490"/>
    </source>
</evidence>
<dbReference type="GO" id="GO:0046872">
    <property type="term" value="F:metal ion binding"/>
    <property type="evidence" value="ECO:0007669"/>
    <property type="project" value="UniProtKB-KW"/>
</dbReference>
<dbReference type="InterPro" id="IPR000192">
    <property type="entry name" value="Aminotrans_V_dom"/>
</dbReference>
<keyword evidence="7" id="KW-0411">Iron-sulfur</keyword>
<keyword evidence="5" id="KW-0663">Pyridoxal phosphate</keyword>
<evidence type="ECO:0000256" key="1">
    <source>
        <dbReference type="ARBA" id="ARBA00001933"/>
    </source>
</evidence>
<evidence type="ECO:0000256" key="5">
    <source>
        <dbReference type="ARBA" id="ARBA00022898"/>
    </source>
</evidence>
<dbReference type="SUPFAM" id="SSF53383">
    <property type="entry name" value="PLP-dependent transferases"/>
    <property type="match status" value="1"/>
</dbReference>
<dbReference type="GO" id="GO:0031071">
    <property type="term" value="F:cysteine desulfurase activity"/>
    <property type="evidence" value="ECO:0007669"/>
    <property type="project" value="UniProtKB-EC"/>
</dbReference>
<gene>
    <name evidence="10" type="primary">iscS</name>
    <name evidence="10" type="ORF">SOCE26_044650</name>
</gene>
<keyword evidence="3 10" id="KW-0808">Transferase</keyword>
<comment type="catalytic activity">
    <reaction evidence="8">
        <text>(sulfur carrier)-H + L-cysteine = (sulfur carrier)-SH + L-alanine</text>
        <dbReference type="Rhea" id="RHEA:43892"/>
        <dbReference type="Rhea" id="RHEA-COMP:14737"/>
        <dbReference type="Rhea" id="RHEA-COMP:14739"/>
        <dbReference type="ChEBI" id="CHEBI:29917"/>
        <dbReference type="ChEBI" id="CHEBI:35235"/>
        <dbReference type="ChEBI" id="CHEBI:57972"/>
        <dbReference type="ChEBI" id="CHEBI:64428"/>
        <dbReference type="EC" id="2.8.1.7"/>
    </reaction>
</comment>
<evidence type="ECO:0000313" key="10">
    <source>
        <dbReference type="EMBL" id="AUX43025.1"/>
    </source>
</evidence>
<dbReference type="Gene3D" id="3.40.640.10">
    <property type="entry name" value="Type I PLP-dependent aspartate aminotransferase-like (Major domain)"/>
    <property type="match status" value="1"/>
</dbReference>
<organism evidence="10 11">
    <name type="scientific">Sorangium cellulosum</name>
    <name type="common">Polyangium cellulosum</name>
    <dbReference type="NCBI Taxonomy" id="56"/>
    <lineage>
        <taxon>Bacteria</taxon>
        <taxon>Pseudomonadati</taxon>
        <taxon>Myxococcota</taxon>
        <taxon>Polyangia</taxon>
        <taxon>Polyangiales</taxon>
        <taxon>Polyangiaceae</taxon>
        <taxon>Sorangium</taxon>
    </lineage>
</organism>
<dbReference type="Gene3D" id="3.90.1150.10">
    <property type="entry name" value="Aspartate Aminotransferase, domain 1"/>
    <property type="match status" value="1"/>
</dbReference>
<evidence type="ECO:0000259" key="9">
    <source>
        <dbReference type="Pfam" id="PF00266"/>
    </source>
</evidence>